<dbReference type="GO" id="GO:0004930">
    <property type="term" value="F:G protein-coupled receptor activity"/>
    <property type="evidence" value="ECO:0007669"/>
    <property type="project" value="UniProtKB-KW"/>
</dbReference>
<dbReference type="InterPro" id="IPR017452">
    <property type="entry name" value="GPCR_Rhodpsn_7TM"/>
</dbReference>
<dbReference type="SUPFAM" id="SSF81321">
    <property type="entry name" value="Family A G protein-coupled receptor-like"/>
    <property type="match status" value="1"/>
</dbReference>
<dbReference type="AlphaFoldDB" id="A0A7J7KGW0"/>
<feature type="transmembrane region" description="Helical" evidence="9">
    <location>
        <begin position="138"/>
        <end position="158"/>
    </location>
</feature>
<dbReference type="GO" id="GO:0005886">
    <property type="term" value="C:plasma membrane"/>
    <property type="evidence" value="ECO:0007669"/>
    <property type="project" value="UniProtKB-SubCell"/>
</dbReference>
<keyword evidence="3 9" id="KW-0812">Transmembrane</keyword>
<evidence type="ECO:0000256" key="6">
    <source>
        <dbReference type="ARBA" id="ARBA00023136"/>
    </source>
</evidence>
<name>A0A7J7KGW0_BUGNE</name>
<feature type="transmembrane region" description="Helical" evidence="9">
    <location>
        <begin position="261"/>
        <end position="282"/>
    </location>
</feature>
<evidence type="ECO:0000256" key="4">
    <source>
        <dbReference type="ARBA" id="ARBA00022989"/>
    </source>
</evidence>
<feature type="transmembrane region" description="Helical" evidence="9">
    <location>
        <begin position="52"/>
        <end position="78"/>
    </location>
</feature>
<dbReference type="OrthoDB" id="6147321at2759"/>
<evidence type="ECO:0000259" key="10">
    <source>
        <dbReference type="PROSITE" id="PS50262"/>
    </source>
</evidence>
<keyword evidence="8" id="KW-0807">Transducer</keyword>
<evidence type="ECO:0000256" key="7">
    <source>
        <dbReference type="ARBA" id="ARBA00023170"/>
    </source>
</evidence>
<protein>
    <recommendedName>
        <fullName evidence="10">G-protein coupled receptors family 1 profile domain-containing protein</fullName>
    </recommendedName>
</protein>
<keyword evidence="6 9" id="KW-0472">Membrane</keyword>
<evidence type="ECO:0000256" key="2">
    <source>
        <dbReference type="ARBA" id="ARBA00022475"/>
    </source>
</evidence>
<dbReference type="PANTHER" id="PTHR24228:SF59">
    <property type="entry name" value="NEUROPEPTIDE RECEPTOR 15"/>
    <property type="match status" value="1"/>
</dbReference>
<dbReference type="Gene3D" id="1.20.1070.10">
    <property type="entry name" value="Rhodopsin 7-helix transmembrane proteins"/>
    <property type="match status" value="1"/>
</dbReference>
<dbReference type="Proteomes" id="UP000593567">
    <property type="component" value="Unassembled WGS sequence"/>
</dbReference>
<dbReference type="PANTHER" id="PTHR24228">
    <property type="entry name" value="B2 BRADYKININ RECEPTOR/ANGIOTENSIN II RECEPTOR"/>
    <property type="match status" value="1"/>
</dbReference>
<comment type="caution">
    <text evidence="11">The sequence shown here is derived from an EMBL/GenBank/DDBJ whole genome shotgun (WGS) entry which is preliminary data.</text>
</comment>
<accession>A0A7J7KGW0</accession>
<keyword evidence="5" id="KW-0297">G-protein coupled receptor</keyword>
<evidence type="ECO:0000256" key="8">
    <source>
        <dbReference type="ARBA" id="ARBA00023224"/>
    </source>
</evidence>
<keyword evidence="4 9" id="KW-1133">Transmembrane helix</keyword>
<evidence type="ECO:0000256" key="1">
    <source>
        <dbReference type="ARBA" id="ARBA00004651"/>
    </source>
</evidence>
<organism evidence="11 12">
    <name type="scientific">Bugula neritina</name>
    <name type="common">Brown bryozoan</name>
    <name type="synonym">Sertularia neritina</name>
    <dbReference type="NCBI Taxonomy" id="10212"/>
    <lineage>
        <taxon>Eukaryota</taxon>
        <taxon>Metazoa</taxon>
        <taxon>Spiralia</taxon>
        <taxon>Lophotrochozoa</taxon>
        <taxon>Bryozoa</taxon>
        <taxon>Gymnolaemata</taxon>
        <taxon>Cheilostomatida</taxon>
        <taxon>Flustrina</taxon>
        <taxon>Buguloidea</taxon>
        <taxon>Bugulidae</taxon>
        <taxon>Bugula</taxon>
    </lineage>
</organism>
<evidence type="ECO:0000313" key="11">
    <source>
        <dbReference type="EMBL" id="KAF6037912.1"/>
    </source>
</evidence>
<dbReference type="PROSITE" id="PS50262">
    <property type="entry name" value="G_PROTEIN_RECEP_F1_2"/>
    <property type="match status" value="1"/>
</dbReference>
<comment type="subcellular location">
    <subcellularLocation>
        <location evidence="1">Cell membrane</location>
        <topology evidence="1">Multi-pass membrane protein</topology>
    </subcellularLocation>
</comment>
<feature type="transmembrane region" description="Helical" evidence="9">
    <location>
        <begin position="20"/>
        <end position="40"/>
    </location>
</feature>
<evidence type="ECO:0000256" key="9">
    <source>
        <dbReference type="SAM" id="Phobius"/>
    </source>
</evidence>
<keyword evidence="12" id="KW-1185">Reference proteome</keyword>
<keyword evidence="2" id="KW-1003">Cell membrane</keyword>
<gene>
    <name evidence="11" type="ORF">EB796_003761</name>
</gene>
<feature type="transmembrane region" description="Helical" evidence="9">
    <location>
        <begin position="178"/>
        <end position="202"/>
    </location>
</feature>
<dbReference type="EMBL" id="VXIV02000495">
    <property type="protein sequence ID" value="KAF6037912.1"/>
    <property type="molecule type" value="Genomic_DNA"/>
</dbReference>
<feature type="domain" description="G-protein coupled receptors family 1 profile" evidence="10">
    <location>
        <begin position="33"/>
        <end position="281"/>
    </location>
</feature>
<evidence type="ECO:0000313" key="12">
    <source>
        <dbReference type="Proteomes" id="UP000593567"/>
    </source>
</evidence>
<dbReference type="Pfam" id="PF00001">
    <property type="entry name" value="7tm_1"/>
    <property type="match status" value="1"/>
</dbReference>
<feature type="transmembrane region" description="Helical" evidence="9">
    <location>
        <begin position="223"/>
        <end position="241"/>
    </location>
</feature>
<keyword evidence="7" id="KW-0675">Receptor</keyword>
<proteinExistence type="predicted"/>
<evidence type="ECO:0000256" key="3">
    <source>
        <dbReference type="ARBA" id="ARBA00022692"/>
    </source>
</evidence>
<evidence type="ECO:0000256" key="5">
    <source>
        <dbReference type="ARBA" id="ARBA00023040"/>
    </source>
</evidence>
<dbReference type="CDD" id="cd00637">
    <property type="entry name" value="7tm_classA_rhodopsin-like"/>
    <property type="match status" value="1"/>
</dbReference>
<dbReference type="InterPro" id="IPR000276">
    <property type="entry name" value="GPCR_Rhodpsn"/>
</dbReference>
<sequence length="317" mass="35849">MEKATLCNTDAEVCEYRAAYLVNLSLNCLTIALNIIHIILMSKLANSKKTTYFWILINMSLTDIMVSATYGVLVSCVVNRAVYKLPRSSAEYFLRTRAAMTLAITAIRNFVLAIASYERYVKICTPLEVENNKLLNHLGWSMTVIWVVCYGLTIPAYVTDIEDICFGDFTLSGKLGLQNIFVSMLLLTVPAVITFTCLFKVWRELKRIIERDATKDGSLEAQIAGRYVLLVCLLFYFSYAPQILATILNYFRYISLDTVKVLNWVSVLSQSVYGTLNIIIYVSMTKGYRVHVLTIISKTLRCRNILHTSESTVTPSP</sequence>
<reference evidence="11" key="1">
    <citation type="submission" date="2020-06" db="EMBL/GenBank/DDBJ databases">
        <title>Draft genome of Bugula neritina, a colonial animal packing powerful symbionts and potential medicines.</title>
        <authorList>
            <person name="Rayko M."/>
        </authorList>
    </citation>
    <scope>NUCLEOTIDE SEQUENCE [LARGE SCALE GENOMIC DNA]</scope>
    <source>
        <strain evidence="11">Kwan_BN1</strain>
    </source>
</reference>